<name>A0A4R0N6L9_9SPHI</name>
<dbReference type="PANTHER" id="PTHR11999">
    <property type="entry name" value="GROUP II PYRIDOXAL-5-PHOSPHATE DECARBOXYLASE"/>
    <property type="match status" value="1"/>
</dbReference>
<dbReference type="PRINTS" id="PR00800">
    <property type="entry name" value="YHDCRBOXLASE"/>
</dbReference>
<dbReference type="GO" id="GO:0030170">
    <property type="term" value="F:pyridoxal phosphate binding"/>
    <property type="evidence" value="ECO:0007669"/>
    <property type="project" value="InterPro"/>
</dbReference>
<feature type="modified residue" description="N6-(pyridoxal phosphate)lysine" evidence="6">
    <location>
        <position position="294"/>
    </location>
</feature>
<evidence type="ECO:0000256" key="6">
    <source>
        <dbReference type="PIRSR" id="PIRSR602129-50"/>
    </source>
</evidence>
<dbReference type="Gene3D" id="3.40.640.10">
    <property type="entry name" value="Type I PLP-dependent aspartate aminotransferase-like (Major domain)"/>
    <property type="match status" value="1"/>
</dbReference>
<dbReference type="GO" id="GO:0008483">
    <property type="term" value="F:transaminase activity"/>
    <property type="evidence" value="ECO:0007669"/>
    <property type="project" value="UniProtKB-KW"/>
</dbReference>
<evidence type="ECO:0000256" key="1">
    <source>
        <dbReference type="ARBA" id="ARBA00001933"/>
    </source>
</evidence>
<evidence type="ECO:0000313" key="8">
    <source>
        <dbReference type="EMBL" id="TCC94302.1"/>
    </source>
</evidence>
<accession>A0A4R0N6L9</accession>
<evidence type="ECO:0000256" key="7">
    <source>
        <dbReference type="RuleBase" id="RU000382"/>
    </source>
</evidence>
<keyword evidence="4 6" id="KW-0663">Pyridoxal phosphate</keyword>
<dbReference type="InterPro" id="IPR010977">
    <property type="entry name" value="Aromatic_deC"/>
</dbReference>
<proteinExistence type="inferred from homology"/>
<dbReference type="InterPro" id="IPR002129">
    <property type="entry name" value="PyrdxlP-dep_de-COase"/>
</dbReference>
<dbReference type="PANTHER" id="PTHR11999:SF70">
    <property type="entry name" value="MIP05841P"/>
    <property type="match status" value="1"/>
</dbReference>
<reference evidence="8 9" key="1">
    <citation type="submission" date="2019-02" db="EMBL/GenBank/DDBJ databases">
        <title>Pedobacter sp. RP-1-13 sp. nov., isolated from Arctic soil.</title>
        <authorList>
            <person name="Dahal R.H."/>
        </authorList>
    </citation>
    <scope>NUCLEOTIDE SEQUENCE [LARGE SCALE GENOMIC DNA]</scope>
    <source>
        <strain evidence="8 9">RP-1-13</strain>
    </source>
</reference>
<organism evidence="8 9">
    <name type="scientific">Pedobacter frigiditerrae</name>
    <dbReference type="NCBI Taxonomy" id="2530452"/>
    <lineage>
        <taxon>Bacteria</taxon>
        <taxon>Pseudomonadati</taxon>
        <taxon>Bacteroidota</taxon>
        <taxon>Sphingobacteriia</taxon>
        <taxon>Sphingobacteriales</taxon>
        <taxon>Sphingobacteriaceae</taxon>
        <taxon>Pedobacter</taxon>
    </lineage>
</organism>
<evidence type="ECO:0000256" key="3">
    <source>
        <dbReference type="ARBA" id="ARBA00022793"/>
    </source>
</evidence>
<keyword evidence="8" id="KW-0808">Transferase</keyword>
<dbReference type="AlphaFoldDB" id="A0A4R0N6L9"/>
<dbReference type="InterPro" id="IPR015424">
    <property type="entry name" value="PyrdxlP-dep_Trfase"/>
</dbReference>
<keyword evidence="3" id="KW-0210">Decarboxylase</keyword>
<dbReference type="Gene3D" id="3.90.1150.10">
    <property type="entry name" value="Aspartate Aminotransferase, domain 1"/>
    <property type="match status" value="1"/>
</dbReference>
<keyword evidence="5 7" id="KW-0456">Lyase</keyword>
<gene>
    <name evidence="8" type="ORF">EZ428_05870</name>
</gene>
<dbReference type="InterPro" id="IPR015422">
    <property type="entry name" value="PyrdxlP-dep_Trfase_small"/>
</dbReference>
<comment type="similarity">
    <text evidence="2 7">Belongs to the group II decarboxylase family.</text>
</comment>
<dbReference type="GO" id="GO:0006520">
    <property type="term" value="P:amino acid metabolic process"/>
    <property type="evidence" value="ECO:0007669"/>
    <property type="project" value="InterPro"/>
</dbReference>
<dbReference type="GO" id="GO:0019752">
    <property type="term" value="P:carboxylic acid metabolic process"/>
    <property type="evidence" value="ECO:0007669"/>
    <property type="project" value="InterPro"/>
</dbReference>
<evidence type="ECO:0000256" key="4">
    <source>
        <dbReference type="ARBA" id="ARBA00022898"/>
    </source>
</evidence>
<comment type="cofactor">
    <cofactor evidence="1 6 7">
        <name>pyridoxal 5'-phosphate</name>
        <dbReference type="ChEBI" id="CHEBI:597326"/>
    </cofactor>
</comment>
<dbReference type="InterPro" id="IPR015421">
    <property type="entry name" value="PyrdxlP-dep_Trfase_major"/>
</dbReference>
<dbReference type="Pfam" id="PF00282">
    <property type="entry name" value="Pyridoxal_deC"/>
    <property type="match status" value="1"/>
</dbReference>
<evidence type="ECO:0000256" key="5">
    <source>
        <dbReference type="ARBA" id="ARBA00023239"/>
    </source>
</evidence>
<evidence type="ECO:0000313" key="9">
    <source>
        <dbReference type="Proteomes" id="UP000292884"/>
    </source>
</evidence>
<protein>
    <submittedName>
        <fullName evidence="8">Aspartate aminotransferase family protein</fullName>
    </submittedName>
</protein>
<dbReference type="SUPFAM" id="SSF53383">
    <property type="entry name" value="PLP-dependent transferases"/>
    <property type="match status" value="1"/>
</dbReference>
<sequence length="465" mass="51851">MNHLNKDAQILQEIFNQVQQQGLAYLNDIHERPTRSEQKVTTTTNLSIDGIGTLDTLKYFNERFEPIIVASSGPRYWGFVTGGTTPAAIAGDWLTTIYDQNTQSIKGNGDISAIIELETIQLLLSLFNLPKDFFGGFVTGATLSNFSCLAVARQWIGKQLGKDFSRDGITTGVKVLSATPHSSAIKSLAMLGIGSNNFIPVNVSAGNREAIDITDLTEKIKALNGEPFILISSAGTVNTVDFDDFEAIHQLKEQYNFWWHIDAAFGGFAACSPLYKHLVKGWENADSITVDCHKWLNVPYESAVFFVKEKHQRLQVETFQNSNAAYLGDPQENFSYLNFLPENSRRLKALPTWFTLMSYGKTGYKELVESNVLMAQQFADFITNNKNFELLAPVRLNTVCFTLVNEDLVADFLNQLNATGKVFMTPTFYNGKKGIRAAFVNWRTSTNDIAIASAEMERIATSLYI</sequence>
<dbReference type="RefSeq" id="WP_131552163.1">
    <property type="nucleotide sequence ID" value="NZ_SJSK01000001.1"/>
</dbReference>
<dbReference type="GO" id="GO:0016831">
    <property type="term" value="F:carboxy-lyase activity"/>
    <property type="evidence" value="ECO:0007669"/>
    <property type="project" value="UniProtKB-KW"/>
</dbReference>
<keyword evidence="8" id="KW-0032">Aminotransferase</keyword>
<dbReference type="EMBL" id="SJSK01000001">
    <property type="protein sequence ID" value="TCC94302.1"/>
    <property type="molecule type" value="Genomic_DNA"/>
</dbReference>
<evidence type="ECO:0000256" key="2">
    <source>
        <dbReference type="ARBA" id="ARBA00009533"/>
    </source>
</evidence>
<keyword evidence="9" id="KW-1185">Reference proteome</keyword>
<dbReference type="Proteomes" id="UP000292884">
    <property type="component" value="Unassembled WGS sequence"/>
</dbReference>
<dbReference type="OrthoDB" id="9803665at2"/>
<comment type="caution">
    <text evidence="8">The sequence shown here is derived from an EMBL/GenBank/DDBJ whole genome shotgun (WGS) entry which is preliminary data.</text>
</comment>